<name>A0A963Z3X7_9PROT</name>
<keyword evidence="1" id="KW-0812">Transmembrane</keyword>
<dbReference type="AlphaFoldDB" id="A0A963Z3X7"/>
<proteinExistence type="predicted"/>
<keyword evidence="1" id="KW-0472">Membrane</keyword>
<dbReference type="EMBL" id="JAESVA010000007">
    <property type="protein sequence ID" value="MCB8882322.1"/>
    <property type="molecule type" value="Genomic_DNA"/>
</dbReference>
<dbReference type="Pfam" id="PF09851">
    <property type="entry name" value="SHOCT"/>
    <property type="match status" value="1"/>
</dbReference>
<evidence type="ECO:0000313" key="4">
    <source>
        <dbReference type="Proteomes" id="UP000721844"/>
    </source>
</evidence>
<evidence type="ECO:0000259" key="2">
    <source>
        <dbReference type="Pfam" id="PF09851"/>
    </source>
</evidence>
<gene>
    <name evidence="3" type="ORF">ACELLULO517_18890</name>
</gene>
<reference evidence="3 4" key="1">
    <citation type="journal article" date="2021" name="Microorganisms">
        <title>Acidisoma silvae sp. nov. and Acidisomacellulosilytica sp. nov., Two Acidophilic Bacteria Isolated from Decaying Wood, Hydrolyzing Cellulose and Producing Poly-3-hydroxybutyrate.</title>
        <authorList>
            <person name="Mieszkin S."/>
            <person name="Pouder E."/>
            <person name="Uroz S."/>
            <person name="Simon-Colin C."/>
            <person name="Alain K."/>
        </authorList>
    </citation>
    <scope>NUCLEOTIDE SEQUENCE [LARGE SCALE GENOMIC DNA]</scope>
    <source>
        <strain evidence="3 4">HW T5.17</strain>
    </source>
</reference>
<dbReference type="InterPro" id="IPR018649">
    <property type="entry name" value="SHOCT"/>
</dbReference>
<comment type="caution">
    <text evidence="3">The sequence shown here is derived from an EMBL/GenBank/DDBJ whole genome shotgun (WGS) entry which is preliminary data.</text>
</comment>
<sequence>MHQSDLDALQRLHNLKSRGVLTEYEYERKKIEILSQETSSRGLSAQTPNPRLGQGVSLLIGAVILFLISVGLLSPDHVSQDDLQTALGMIILFCLWLIPHSIWLLSRAGANVILPIIALVLTGLSGLVYMGSL</sequence>
<feature type="transmembrane region" description="Helical" evidence="1">
    <location>
        <begin position="86"/>
        <end position="105"/>
    </location>
</feature>
<evidence type="ECO:0000313" key="3">
    <source>
        <dbReference type="EMBL" id="MCB8882322.1"/>
    </source>
</evidence>
<evidence type="ECO:0000256" key="1">
    <source>
        <dbReference type="SAM" id="Phobius"/>
    </source>
</evidence>
<dbReference type="Proteomes" id="UP000721844">
    <property type="component" value="Unassembled WGS sequence"/>
</dbReference>
<keyword evidence="4" id="KW-1185">Reference proteome</keyword>
<keyword evidence="1" id="KW-1133">Transmembrane helix</keyword>
<organism evidence="3 4">
    <name type="scientific">Acidisoma cellulosilyticum</name>
    <dbReference type="NCBI Taxonomy" id="2802395"/>
    <lineage>
        <taxon>Bacteria</taxon>
        <taxon>Pseudomonadati</taxon>
        <taxon>Pseudomonadota</taxon>
        <taxon>Alphaproteobacteria</taxon>
        <taxon>Acetobacterales</taxon>
        <taxon>Acidocellaceae</taxon>
        <taxon>Acidisoma</taxon>
    </lineage>
</organism>
<protein>
    <submittedName>
        <fullName evidence="3">SHOCT domain-containing protein</fullName>
    </submittedName>
</protein>
<dbReference type="RefSeq" id="WP_227308986.1">
    <property type="nucleotide sequence ID" value="NZ_JAESVA010000007.1"/>
</dbReference>
<feature type="transmembrane region" description="Helical" evidence="1">
    <location>
        <begin position="56"/>
        <end position="74"/>
    </location>
</feature>
<feature type="transmembrane region" description="Helical" evidence="1">
    <location>
        <begin position="112"/>
        <end position="131"/>
    </location>
</feature>
<feature type="domain" description="SHOCT" evidence="2">
    <location>
        <begin position="7"/>
        <end position="34"/>
    </location>
</feature>
<accession>A0A963Z3X7</accession>